<keyword evidence="1" id="KW-0812">Transmembrane</keyword>
<keyword evidence="1" id="KW-1133">Transmembrane helix</keyword>
<evidence type="ECO:0000256" key="1">
    <source>
        <dbReference type="SAM" id="Phobius"/>
    </source>
</evidence>
<reference evidence="2" key="1">
    <citation type="submission" date="2020-05" db="EMBL/GenBank/DDBJ databases">
        <authorList>
            <person name="Chiriac C."/>
            <person name="Salcher M."/>
            <person name="Ghai R."/>
            <person name="Kavagutti S V."/>
        </authorList>
    </citation>
    <scope>NUCLEOTIDE SEQUENCE</scope>
</reference>
<protein>
    <submittedName>
        <fullName evidence="2">Uncharacterized protein</fullName>
    </submittedName>
</protein>
<evidence type="ECO:0000313" key="2">
    <source>
        <dbReference type="EMBL" id="CAB4197835.1"/>
    </source>
</evidence>
<organism evidence="2">
    <name type="scientific">uncultured Caudovirales phage</name>
    <dbReference type="NCBI Taxonomy" id="2100421"/>
    <lineage>
        <taxon>Viruses</taxon>
        <taxon>Duplodnaviria</taxon>
        <taxon>Heunggongvirae</taxon>
        <taxon>Uroviricota</taxon>
        <taxon>Caudoviricetes</taxon>
        <taxon>Peduoviridae</taxon>
        <taxon>Maltschvirus</taxon>
        <taxon>Maltschvirus maltsch</taxon>
    </lineage>
</organism>
<dbReference type="EMBL" id="LR797257">
    <property type="protein sequence ID" value="CAB4197835.1"/>
    <property type="molecule type" value="Genomic_DNA"/>
</dbReference>
<proteinExistence type="predicted"/>
<feature type="transmembrane region" description="Helical" evidence="1">
    <location>
        <begin position="15"/>
        <end position="34"/>
    </location>
</feature>
<keyword evidence="1" id="KW-0472">Membrane</keyword>
<gene>
    <name evidence="2" type="ORF">UFOVP1311_37</name>
</gene>
<accession>A0A6J5RZJ6</accession>
<sequence length="58" mass="6853">MQGIKMKKFTELTKLRIFAGGVTLFFVLVILLVVNTDNSMNESKKDFYKFIDRSEYRK</sequence>
<name>A0A6J5RZJ6_9CAUD</name>